<protein>
    <submittedName>
        <fullName evidence="1">MaoC family dehydratase</fullName>
    </submittedName>
</protein>
<dbReference type="Pfam" id="PF19315">
    <property type="entry name" value="MC_hydratase"/>
    <property type="match status" value="1"/>
</dbReference>
<reference evidence="1" key="1">
    <citation type="submission" date="2019-03" db="EMBL/GenBank/DDBJ databases">
        <title>Metabolic reconstructions from genomes of highly enriched 'Candidatus Accumulibacter' and 'Candidatus Competibacter' bioreactor populations.</title>
        <authorList>
            <person name="Annavajhala M.K."/>
            <person name="Welles L."/>
            <person name="Abbas B."/>
            <person name="Sorokin D."/>
            <person name="Park H."/>
            <person name="Van Loosdrecht M."/>
            <person name="Chandran K."/>
        </authorList>
    </citation>
    <scope>NUCLEOTIDE SEQUENCE</scope>
    <source>
        <strain evidence="1">SBR_L</strain>
    </source>
</reference>
<comment type="caution">
    <text evidence="1">The sequence shown here is derived from an EMBL/GenBank/DDBJ whole genome shotgun (WGS) entry which is preliminary data.</text>
</comment>
<dbReference type="InterPro" id="IPR016790">
    <property type="entry name" value="Thiol_ester_hydratase_Rv0216"/>
</dbReference>
<dbReference type="SUPFAM" id="SSF54637">
    <property type="entry name" value="Thioesterase/thiol ester dehydrase-isomerase"/>
    <property type="match status" value="2"/>
</dbReference>
<dbReference type="InterPro" id="IPR048274">
    <property type="entry name" value="MC_hydratase"/>
</dbReference>
<sequence length="353" mass="38673">MSEKTRLGNFFEDFYVGQTIAHATPRTITEGDVALYTALTGSRFATTSADTFAHSLGFPRAPVDDFLAFNMVFGRTVPDISINAVANLGYATGRFGHPVYPGDTLSADSTVIGLKENSDGQTGVVYVRSCGVNQRGQIALDYCRWVMVRKRDPASPAPESVVPDLPAAIAASDLLVPTGIRIEQYDTALSGSTDLWNDYQVGERIDHVDGMTIEESEHMMATRLYQNTARVHFNQQAERAAGRFGRRLIYGGHIISLARSLSYNGLANAFSIAAINGGRHVTPAFAGDTVYAWSEVLEQLLVPGRKDIGALRLRTVATKDQPCADFPYQTTDGRYDPSVLLDFDYTVLMPRRE</sequence>
<evidence type="ECO:0000313" key="1">
    <source>
        <dbReference type="EMBL" id="NMQ04675.1"/>
    </source>
</evidence>
<name>A0ABX1T4V4_9PROT</name>
<dbReference type="EMBL" id="SPMX01000010">
    <property type="protein sequence ID" value="NMQ04675.1"/>
    <property type="molecule type" value="Genomic_DNA"/>
</dbReference>
<dbReference type="PANTHER" id="PTHR43664:SF1">
    <property type="entry name" value="BETA-METHYLMALYL-COA DEHYDRATASE"/>
    <property type="match status" value="1"/>
</dbReference>
<evidence type="ECO:0000313" key="2">
    <source>
        <dbReference type="Proteomes" id="UP000886469"/>
    </source>
</evidence>
<dbReference type="PANTHER" id="PTHR43664">
    <property type="entry name" value="MONOAMINE OXIDASE-RELATED"/>
    <property type="match status" value="1"/>
</dbReference>
<keyword evidence="2" id="KW-1185">Reference proteome</keyword>
<gene>
    <name evidence="1" type="ORF">E4Q08_05070</name>
</gene>
<dbReference type="InterPro" id="IPR052342">
    <property type="entry name" value="MCH/BMMD"/>
</dbReference>
<organism evidence="1 2">
    <name type="scientific">Candidatus Accumulibacter contiguus</name>
    <dbReference type="NCBI Taxonomy" id="2954381"/>
    <lineage>
        <taxon>Bacteria</taxon>
        <taxon>Pseudomonadati</taxon>
        <taxon>Pseudomonadota</taxon>
        <taxon>Betaproteobacteria</taxon>
        <taxon>Candidatus Accumulibacter</taxon>
    </lineage>
</organism>
<dbReference type="InterPro" id="IPR029069">
    <property type="entry name" value="HotDog_dom_sf"/>
</dbReference>
<proteinExistence type="predicted"/>
<dbReference type="RefSeq" id="WP_169069577.1">
    <property type="nucleotide sequence ID" value="NZ_JAZKUC010000001.1"/>
</dbReference>
<dbReference type="CDD" id="cd03451">
    <property type="entry name" value="FkbR2"/>
    <property type="match status" value="2"/>
</dbReference>
<accession>A0ABX1T4V4</accession>
<dbReference type="PIRSF" id="PIRSF021494">
    <property type="entry name" value="Rv0216_prd"/>
    <property type="match status" value="1"/>
</dbReference>
<dbReference type="Proteomes" id="UP000886469">
    <property type="component" value="Unassembled WGS sequence"/>
</dbReference>
<dbReference type="Gene3D" id="3.10.129.10">
    <property type="entry name" value="Hotdog Thioesterase"/>
    <property type="match status" value="1"/>
</dbReference>